<keyword evidence="2" id="KW-1133">Transmembrane helix</keyword>
<proteinExistence type="predicted"/>
<dbReference type="Proteomes" id="UP000499080">
    <property type="component" value="Unassembled WGS sequence"/>
</dbReference>
<dbReference type="EMBL" id="BGPR01273090">
    <property type="protein sequence ID" value="GBN03764.1"/>
    <property type="molecule type" value="Genomic_DNA"/>
</dbReference>
<organism evidence="3 4">
    <name type="scientific">Araneus ventricosus</name>
    <name type="common">Orbweaver spider</name>
    <name type="synonym">Epeira ventricosa</name>
    <dbReference type="NCBI Taxonomy" id="182803"/>
    <lineage>
        <taxon>Eukaryota</taxon>
        <taxon>Metazoa</taxon>
        <taxon>Ecdysozoa</taxon>
        <taxon>Arthropoda</taxon>
        <taxon>Chelicerata</taxon>
        <taxon>Arachnida</taxon>
        <taxon>Araneae</taxon>
        <taxon>Araneomorphae</taxon>
        <taxon>Entelegynae</taxon>
        <taxon>Araneoidea</taxon>
        <taxon>Araneidae</taxon>
        <taxon>Araneus</taxon>
    </lineage>
</organism>
<evidence type="ECO:0000256" key="1">
    <source>
        <dbReference type="SAM" id="MobiDB-lite"/>
    </source>
</evidence>
<feature type="compositionally biased region" description="Polar residues" evidence="1">
    <location>
        <begin position="33"/>
        <end position="42"/>
    </location>
</feature>
<sequence length="136" mass="15028">PLLDIVPGVSLSDIEGLIRPNWPYNANDYVTSIKSTRPSRSPRQYPYEMRMVRSTNADPQPSVPDPQPSVPNPQPSVSDPQPSNPNPQPANRNSKKSGLGGLWKWILGLLVGLVMIAIVFMKSVMERNLTIQRAKG</sequence>
<gene>
    <name evidence="3" type="ORF">AVEN_70102_1</name>
</gene>
<comment type="caution">
    <text evidence="3">The sequence shown here is derived from an EMBL/GenBank/DDBJ whole genome shotgun (WGS) entry which is preliminary data.</text>
</comment>
<feature type="transmembrane region" description="Helical" evidence="2">
    <location>
        <begin position="102"/>
        <end position="121"/>
    </location>
</feature>
<name>A0A4Y2KME7_ARAVE</name>
<dbReference type="AlphaFoldDB" id="A0A4Y2KME7"/>
<accession>A0A4Y2KME7</accession>
<feature type="region of interest" description="Disordered" evidence="1">
    <location>
        <begin position="33"/>
        <end position="98"/>
    </location>
</feature>
<keyword evidence="4" id="KW-1185">Reference proteome</keyword>
<keyword evidence="2" id="KW-0472">Membrane</keyword>
<feature type="non-terminal residue" evidence="3">
    <location>
        <position position="1"/>
    </location>
</feature>
<feature type="compositionally biased region" description="Pro residues" evidence="1">
    <location>
        <begin position="61"/>
        <end position="74"/>
    </location>
</feature>
<protein>
    <submittedName>
        <fullName evidence="3">Uncharacterized protein</fullName>
    </submittedName>
</protein>
<evidence type="ECO:0000313" key="4">
    <source>
        <dbReference type="Proteomes" id="UP000499080"/>
    </source>
</evidence>
<evidence type="ECO:0000256" key="2">
    <source>
        <dbReference type="SAM" id="Phobius"/>
    </source>
</evidence>
<reference evidence="3 4" key="1">
    <citation type="journal article" date="2019" name="Sci. Rep.">
        <title>Orb-weaving spider Araneus ventricosus genome elucidates the spidroin gene catalogue.</title>
        <authorList>
            <person name="Kono N."/>
            <person name="Nakamura H."/>
            <person name="Ohtoshi R."/>
            <person name="Moran D.A.P."/>
            <person name="Shinohara A."/>
            <person name="Yoshida Y."/>
            <person name="Fujiwara M."/>
            <person name="Mori M."/>
            <person name="Tomita M."/>
            <person name="Arakawa K."/>
        </authorList>
    </citation>
    <scope>NUCLEOTIDE SEQUENCE [LARGE SCALE GENOMIC DNA]</scope>
</reference>
<keyword evidence="2" id="KW-0812">Transmembrane</keyword>
<evidence type="ECO:0000313" key="3">
    <source>
        <dbReference type="EMBL" id="GBN03764.1"/>
    </source>
</evidence>